<organism evidence="2 3">
    <name type="scientific">Ramlibacter rhizophilus</name>
    <dbReference type="NCBI Taxonomy" id="1781167"/>
    <lineage>
        <taxon>Bacteria</taxon>
        <taxon>Pseudomonadati</taxon>
        <taxon>Pseudomonadota</taxon>
        <taxon>Betaproteobacteria</taxon>
        <taxon>Burkholderiales</taxon>
        <taxon>Comamonadaceae</taxon>
        <taxon>Ramlibacter</taxon>
    </lineage>
</organism>
<dbReference type="GO" id="GO:0004311">
    <property type="term" value="F:geranylgeranyl diphosphate synthase activity"/>
    <property type="evidence" value="ECO:0007669"/>
    <property type="project" value="InterPro"/>
</dbReference>
<keyword evidence="3" id="KW-1185">Reference proteome</keyword>
<protein>
    <submittedName>
        <fullName evidence="2">Phytoene/squalene synthase family protein</fullName>
    </submittedName>
</protein>
<gene>
    <name evidence="2" type="ORF">EZ242_12930</name>
</gene>
<reference evidence="2 3" key="1">
    <citation type="submission" date="2019-03" db="EMBL/GenBank/DDBJ databases">
        <title>Ramlibacter rhizophilus CCTCC AB2015357, whole genome shotgun sequence.</title>
        <authorList>
            <person name="Zhang X."/>
            <person name="Feng G."/>
            <person name="Zhu H."/>
        </authorList>
    </citation>
    <scope>NUCLEOTIDE SEQUENCE [LARGE SCALE GENOMIC DNA]</scope>
    <source>
        <strain evidence="2 3">CCTCC AB2015357</strain>
    </source>
</reference>
<proteinExistence type="predicted"/>
<dbReference type="InterPro" id="IPR033904">
    <property type="entry name" value="Trans_IPPS_HH"/>
</dbReference>
<dbReference type="SFLD" id="SFLDG01212">
    <property type="entry name" value="Phytoene_synthase_like"/>
    <property type="match status" value="1"/>
</dbReference>
<dbReference type="EMBL" id="SMLL01000005">
    <property type="protein sequence ID" value="TFY98810.1"/>
    <property type="molecule type" value="Genomic_DNA"/>
</dbReference>
<evidence type="ECO:0000313" key="3">
    <source>
        <dbReference type="Proteomes" id="UP000297564"/>
    </source>
</evidence>
<dbReference type="InterPro" id="IPR044843">
    <property type="entry name" value="Trans_IPPS_bact-type"/>
</dbReference>
<accession>A0A4Z0BJ47</accession>
<name>A0A4Z0BJ47_9BURK</name>
<dbReference type="GO" id="GO:0051996">
    <property type="term" value="F:squalene synthase [NAD(P)H] activity"/>
    <property type="evidence" value="ECO:0007669"/>
    <property type="project" value="InterPro"/>
</dbReference>
<evidence type="ECO:0000313" key="2">
    <source>
        <dbReference type="EMBL" id="TFY98810.1"/>
    </source>
</evidence>
<dbReference type="Pfam" id="PF00494">
    <property type="entry name" value="SQS_PSY"/>
    <property type="match status" value="1"/>
</dbReference>
<dbReference type="PROSITE" id="PS01045">
    <property type="entry name" value="SQUALEN_PHYTOEN_SYN_2"/>
    <property type="match status" value="1"/>
</dbReference>
<sequence length="340" mass="36937">MQVALEHARASIAQGSQSFAAAARLFDARTRESAVMLYAWCRHCDDLIDGQVLGHATNEERSVHPEPFDKAQDRPVEACRQGPATDPSHETASPADLETRLLELQAKTRAACAGKPGDDPAFQALAEVVRRHGLPAQLPMELLAGFAMDARGTEYRTLADTLLYAWRVAGVVGVMMARVMGVSDARTLDRACDLGIAFQLTNIARDVLEDAANGRLYLPAGWLREEGLHGLAEVQDPGRREALARVVARLVATAEPYYQSALAGIGELPLRCAWSIATARGIYREIGRKLKRSGPSALERRVATSRGEKLWFVARGAGVALAASAIELPARPVHLFQRPF</sequence>
<dbReference type="AlphaFoldDB" id="A0A4Z0BJ47"/>
<dbReference type="SUPFAM" id="SSF48576">
    <property type="entry name" value="Terpenoid synthases"/>
    <property type="match status" value="1"/>
</dbReference>
<dbReference type="InterPro" id="IPR019845">
    <property type="entry name" value="Squalene/phytoene_synthase_CS"/>
</dbReference>
<dbReference type="SFLD" id="SFLDG01018">
    <property type="entry name" value="Squalene/Phytoene_Synthase_Lik"/>
    <property type="match status" value="1"/>
</dbReference>
<comment type="caution">
    <text evidence="2">The sequence shown here is derived from an EMBL/GenBank/DDBJ whole genome shotgun (WGS) entry which is preliminary data.</text>
</comment>
<dbReference type="PROSITE" id="PS01044">
    <property type="entry name" value="SQUALEN_PHYTOEN_SYN_1"/>
    <property type="match status" value="1"/>
</dbReference>
<evidence type="ECO:0000256" key="1">
    <source>
        <dbReference type="ARBA" id="ARBA00022679"/>
    </source>
</evidence>
<dbReference type="InterPro" id="IPR002060">
    <property type="entry name" value="Squ/phyt_synthse"/>
</dbReference>
<dbReference type="Gene3D" id="1.10.600.10">
    <property type="entry name" value="Farnesyl Diphosphate Synthase"/>
    <property type="match status" value="1"/>
</dbReference>
<dbReference type="OrthoDB" id="9807580at2"/>
<dbReference type="CDD" id="cd00683">
    <property type="entry name" value="Trans_IPPS_HH"/>
    <property type="match status" value="1"/>
</dbReference>
<dbReference type="PANTHER" id="PTHR31480">
    <property type="entry name" value="BIFUNCTIONAL LYCOPENE CYCLASE/PHYTOENE SYNTHASE"/>
    <property type="match status" value="1"/>
</dbReference>
<dbReference type="GO" id="GO:0016117">
    <property type="term" value="P:carotenoid biosynthetic process"/>
    <property type="evidence" value="ECO:0007669"/>
    <property type="project" value="UniProtKB-ARBA"/>
</dbReference>
<dbReference type="InterPro" id="IPR008949">
    <property type="entry name" value="Isoprenoid_synthase_dom_sf"/>
</dbReference>
<keyword evidence="1" id="KW-0808">Transferase</keyword>
<dbReference type="Proteomes" id="UP000297564">
    <property type="component" value="Unassembled WGS sequence"/>
</dbReference>
<dbReference type="SFLD" id="SFLDS00005">
    <property type="entry name" value="Isoprenoid_Synthase_Type_I"/>
    <property type="match status" value="1"/>
</dbReference>